<comment type="caution">
    <text evidence="2">The sequence shown here is derived from an EMBL/GenBank/DDBJ whole genome shotgun (WGS) entry which is preliminary data.</text>
</comment>
<name>A0ABP3YKQ4_9BACT</name>
<evidence type="ECO:0000313" key="3">
    <source>
        <dbReference type="Proteomes" id="UP001500469"/>
    </source>
</evidence>
<evidence type="ECO:0000313" key="2">
    <source>
        <dbReference type="EMBL" id="GAA0880836.1"/>
    </source>
</evidence>
<keyword evidence="1" id="KW-1133">Transmembrane helix</keyword>
<protein>
    <recommendedName>
        <fullName evidence="4">PH (Pleckstrin Homology) domain-containing protein</fullName>
    </recommendedName>
</protein>
<evidence type="ECO:0008006" key="4">
    <source>
        <dbReference type="Google" id="ProtNLM"/>
    </source>
</evidence>
<keyword evidence="3" id="KW-1185">Reference proteome</keyword>
<dbReference type="EMBL" id="BAAAFI010000047">
    <property type="protein sequence ID" value="GAA0880836.1"/>
    <property type="molecule type" value="Genomic_DNA"/>
</dbReference>
<accession>A0ABP3YKQ4</accession>
<sequence length="127" mass="14809">MASFLDLIRSTKDLNVMDYLVVTIVSILILALLVLILLLNSKTGKNFKLSGKTLTIWHPLKKEEINLEKDLRSWKVRRINLLWRKKLFALNLELKSGVWKKIYFRSRTEQFKQLVATLGEVSPKGRI</sequence>
<evidence type="ECO:0000256" key="1">
    <source>
        <dbReference type="SAM" id="Phobius"/>
    </source>
</evidence>
<reference evidence="3" key="1">
    <citation type="journal article" date="2019" name="Int. J. Syst. Evol. Microbiol.">
        <title>The Global Catalogue of Microorganisms (GCM) 10K type strain sequencing project: providing services to taxonomists for standard genome sequencing and annotation.</title>
        <authorList>
            <consortium name="The Broad Institute Genomics Platform"/>
            <consortium name="The Broad Institute Genome Sequencing Center for Infectious Disease"/>
            <person name="Wu L."/>
            <person name="Ma J."/>
        </authorList>
    </citation>
    <scope>NUCLEOTIDE SEQUENCE [LARGE SCALE GENOMIC DNA]</scope>
    <source>
        <strain evidence="3">JCM 16112</strain>
    </source>
</reference>
<keyword evidence="1" id="KW-0472">Membrane</keyword>
<dbReference type="Proteomes" id="UP001500469">
    <property type="component" value="Unassembled WGS sequence"/>
</dbReference>
<keyword evidence="1" id="KW-0812">Transmembrane</keyword>
<organism evidence="2 3">
    <name type="scientific">Algoriphagus jejuensis</name>
    <dbReference type="NCBI Taxonomy" id="419934"/>
    <lineage>
        <taxon>Bacteria</taxon>
        <taxon>Pseudomonadati</taxon>
        <taxon>Bacteroidota</taxon>
        <taxon>Cytophagia</taxon>
        <taxon>Cytophagales</taxon>
        <taxon>Cyclobacteriaceae</taxon>
        <taxon>Algoriphagus</taxon>
    </lineage>
</organism>
<dbReference type="RefSeq" id="WP_343854397.1">
    <property type="nucleotide sequence ID" value="NZ_BAAAFI010000047.1"/>
</dbReference>
<proteinExistence type="predicted"/>
<feature type="transmembrane region" description="Helical" evidence="1">
    <location>
        <begin position="20"/>
        <end position="39"/>
    </location>
</feature>
<gene>
    <name evidence="2" type="ORF">GCM10009119_38060</name>
</gene>